<keyword evidence="6" id="KW-1185">Reference proteome</keyword>
<proteinExistence type="inferred from homology"/>
<dbReference type="Gene3D" id="1.25.40.10">
    <property type="entry name" value="Tetratricopeptide repeat domain"/>
    <property type="match status" value="1"/>
</dbReference>
<evidence type="ECO:0000313" key="5">
    <source>
        <dbReference type="EMBL" id="OJD24657.1"/>
    </source>
</evidence>
<evidence type="ECO:0008006" key="7">
    <source>
        <dbReference type="Google" id="ProtNLM"/>
    </source>
</evidence>
<dbReference type="SUPFAM" id="SSF48452">
    <property type="entry name" value="TPR-like"/>
    <property type="match status" value="1"/>
</dbReference>
<comment type="similarity">
    <text evidence="2">Belongs to the NRDE2 family.</text>
</comment>
<accession>A0A1J9Q804</accession>
<feature type="region of interest" description="Disordered" evidence="4">
    <location>
        <begin position="183"/>
        <end position="284"/>
    </location>
</feature>
<reference evidence="5 6" key="1">
    <citation type="submission" date="2015-08" db="EMBL/GenBank/DDBJ databases">
        <title>Emmonsia species relationships and genome sequence.</title>
        <authorList>
            <person name="Cuomo C.A."/>
            <person name="Schwartz I.S."/>
            <person name="Kenyon C."/>
            <person name="De Hoog G.S."/>
            <person name="Govender N.P."/>
            <person name="Botha A."/>
            <person name="Moreno L."/>
            <person name="De Vries M."/>
            <person name="Munoz J.F."/>
            <person name="Stielow J.B."/>
        </authorList>
    </citation>
    <scope>NUCLEOTIDE SEQUENCE [LARGE SCALE GENOMIC DNA]</scope>
    <source>
        <strain evidence="5 6">EI222</strain>
    </source>
</reference>
<dbReference type="GO" id="GO:1902369">
    <property type="term" value="P:negative regulation of RNA catabolic process"/>
    <property type="evidence" value="ECO:0007669"/>
    <property type="project" value="TreeGrafter"/>
</dbReference>
<evidence type="ECO:0000256" key="2">
    <source>
        <dbReference type="ARBA" id="ARBA00009265"/>
    </source>
</evidence>
<dbReference type="AlphaFoldDB" id="A0A1J9Q804"/>
<dbReference type="InterPro" id="IPR013633">
    <property type="entry name" value="NRDE-2"/>
</dbReference>
<dbReference type="Pfam" id="PF08424">
    <property type="entry name" value="NRDE-2"/>
    <property type="match status" value="1"/>
</dbReference>
<gene>
    <name evidence="5" type="ORF">ACJ73_03977</name>
</gene>
<dbReference type="EMBL" id="LGTZ01000515">
    <property type="protein sequence ID" value="OJD24657.1"/>
    <property type="molecule type" value="Genomic_DNA"/>
</dbReference>
<evidence type="ECO:0000256" key="1">
    <source>
        <dbReference type="ARBA" id="ARBA00004123"/>
    </source>
</evidence>
<dbReference type="GO" id="GO:0071013">
    <property type="term" value="C:catalytic step 2 spliceosome"/>
    <property type="evidence" value="ECO:0007669"/>
    <property type="project" value="TreeGrafter"/>
</dbReference>
<evidence type="ECO:0000313" key="6">
    <source>
        <dbReference type="Proteomes" id="UP000242791"/>
    </source>
</evidence>
<dbReference type="Proteomes" id="UP000242791">
    <property type="component" value="Unassembled WGS sequence"/>
</dbReference>
<dbReference type="PANTHER" id="PTHR13471">
    <property type="entry name" value="TETRATRICOPEPTIDE-LIKE HELICAL"/>
    <property type="match status" value="1"/>
</dbReference>
<dbReference type="STRING" id="1658174.A0A1J9Q804"/>
<dbReference type="GO" id="GO:0031048">
    <property type="term" value="P:regulatory ncRNA-mediated heterochromatin formation"/>
    <property type="evidence" value="ECO:0007669"/>
    <property type="project" value="TreeGrafter"/>
</dbReference>
<feature type="compositionally biased region" description="Basic and acidic residues" evidence="4">
    <location>
        <begin position="269"/>
        <end position="284"/>
    </location>
</feature>
<feature type="region of interest" description="Disordered" evidence="4">
    <location>
        <begin position="1100"/>
        <end position="1126"/>
    </location>
</feature>
<protein>
    <recommendedName>
        <fullName evidence="7">DUF1740-domain-containing protein</fullName>
    </recommendedName>
</protein>
<evidence type="ECO:0000256" key="3">
    <source>
        <dbReference type="ARBA" id="ARBA00023242"/>
    </source>
</evidence>
<evidence type="ECO:0000256" key="4">
    <source>
        <dbReference type="SAM" id="MobiDB-lite"/>
    </source>
</evidence>
<dbReference type="PANTHER" id="PTHR13471:SF0">
    <property type="entry name" value="NUCLEAR EXOSOME REGULATOR NRDE2"/>
    <property type="match status" value="1"/>
</dbReference>
<dbReference type="InterPro" id="IPR011990">
    <property type="entry name" value="TPR-like_helical_dom_sf"/>
</dbReference>
<feature type="compositionally biased region" description="Basic and acidic residues" evidence="4">
    <location>
        <begin position="35"/>
        <end position="52"/>
    </location>
</feature>
<sequence>MDSRNSKEKTLIPKFASFRPKLSTPASTAASADVSSEHGKGTVSSRHEQSRHEPRHSRRRCHSRSRKDVPDHRRGQHPNDSSTVDPSIIEQRERAQQWPNKRDEQEIFIIDRQGDKYNVEYGSINRYSIPQYFRSGSGNVIGLPSGYRIDRDNGDGNTVIIRHSTSGYDIPKQKHRAFLQKKPKREAKFRIRPDPANTPSIDAQKDFLPLTSDGSSKRRRLRGDMHSRGSSPEVNAIDYRSIEGKAKPSKEPPEDLEAVSDSDLVPDEENARRRNADLSRRVTEHPDDVEGWLQLIEHQDSLVGVAASDGQRRLTTAEKRSVADIKISIYEKALNKLPPKARRDCLLLGMMEEAATLYDTKTLSNKWKAILQANPDYMNLWIKYLDFQQSRFVNFTYEQCRLIFIDCLKINGSRKGGTEFNIINVYLILRLSRFMREAGYVEHAVGLWQAVLEFNFFHPTSFDISKDPANAIPAFCEFWDSEIPRIGEIGAKGWDSGGGTAPNPKSDPTSREIDQRSIFESWEQSERWKIRHSRLPARSLDNVQEDDPYRVILSSDISDFLIPFSHAPDLLIGAFMMFCGLPPPATSRESILTQWRRDPFIRNNLLDDIDDQSSRWFSDIVHGRQDNEQNQPNAFPLPTFLNNSDTLFGNETWFSELRTWQSTYLNDHSPLDGEWVRRTLRHLVNRLPEQDDLAEFTVALEFVSNAKEAKKYAKNLLKKRSSNLRLYNAYALIESRVGHKTAAEHVWTTALSMSDSFKQEDKVDSILLWRTWLWEILADHNNDKALRLLLAISSGTIDPSAFADDVKSTRDIKPGGLLKAQRILTEIREHGLTCRKPNVFVSAVECLSLLLYLATKLDIDAAMNIYGTSHSRLVEHRLENTIFGELLLQVKAKLLYHHATSTRIYKPVLLRAELTESISRFPQNTLFLSLFTWNESRFRIEDRVRSLLRQHTHPTTWIGDDDNKNLTTRFSTKSTLISHLFSIYTELHRGVSAGSTVHSARAAFESAVTVPSGQSSASTWKLYVLFELALSERGRARAVLYRGIRSCPWAKELVMLAFREPGLREVMGPDELRKVWNVLVEKELRIHVDLEGWFEDTGQRGAGTRDTRGLPLHMPEDASSGDDELA</sequence>
<feature type="compositionally biased region" description="Acidic residues" evidence="4">
    <location>
        <begin position="254"/>
        <end position="268"/>
    </location>
</feature>
<dbReference type="VEuPathDB" id="FungiDB:ACJ73_03977"/>
<feature type="region of interest" description="Disordered" evidence="4">
    <location>
        <begin position="491"/>
        <end position="513"/>
    </location>
</feature>
<feature type="compositionally biased region" description="Basic and acidic residues" evidence="4">
    <location>
        <begin position="1"/>
        <end position="11"/>
    </location>
</feature>
<comment type="subcellular location">
    <subcellularLocation>
        <location evidence="1">Nucleus</location>
    </subcellularLocation>
</comment>
<name>A0A1J9Q804_9EURO</name>
<dbReference type="OrthoDB" id="297219at2759"/>
<comment type="caution">
    <text evidence="5">The sequence shown here is derived from an EMBL/GenBank/DDBJ whole genome shotgun (WGS) entry which is preliminary data.</text>
</comment>
<organism evidence="5 6">
    <name type="scientific">Blastomyces percursus</name>
    <dbReference type="NCBI Taxonomy" id="1658174"/>
    <lineage>
        <taxon>Eukaryota</taxon>
        <taxon>Fungi</taxon>
        <taxon>Dikarya</taxon>
        <taxon>Ascomycota</taxon>
        <taxon>Pezizomycotina</taxon>
        <taxon>Eurotiomycetes</taxon>
        <taxon>Eurotiomycetidae</taxon>
        <taxon>Onygenales</taxon>
        <taxon>Ajellomycetaceae</taxon>
        <taxon>Blastomyces</taxon>
    </lineage>
</organism>
<feature type="compositionally biased region" description="Basic residues" evidence="4">
    <location>
        <begin position="53"/>
        <end position="65"/>
    </location>
</feature>
<feature type="region of interest" description="Disordered" evidence="4">
    <location>
        <begin position="1"/>
        <end position="89"/>
    </location>
</feature>
<keyword evidence="3" id="KW-0539">Nucleus</keyword>
<feature type="compositionally biased region" description="Basic and acidic residues" evidence="4">
    <location>
        <begin position="240"/>
        <end position="253"/>
    </location>
</feature>
<feature type="compositionally biased region" description="Polar residues" evidence="4">
    <location>
        <begin position="24"/>
        <end position="34"/>
    </location>
</feature>